<feature type="transmembrane region" description="Helical" evidence="9">
    <location>
        <begin position="226"/>
        <end position="249"/>
    </location>
</feature>
<dbReference type="EMBL" id="VCQT01000045">
    <property type="protein sequence ID" value="TMW10783.1"/>
    <property type="molecule type" value="Genomic_DNA"/>
</dbReference>
<dbReference type="InterPro" id="IPR001851">
    <property type="entry name" value="ABC_transp_permease"/>
</dbReference>
<keyword evidence="3" id="KW-1003">Cell membrane</keyword>
<evidence type="ECO:0000256" key="3">
    <source>
        <dbReference type="ARBA" id="ARBA00022475"/>
    </source>
</evidence>
<keyword evidence="4 9" id="KW-0812">Transmembrane</keyword>
<evidence type="ECO:0000256" key="6">
    <source>
        <dbReference type="ARBA" id="ARBA00022989"/>
    </source>
</evidence>
<evidence type="ECO:0000256" key="8">
    <source>
        <dbReference type="ARBA" id="ARBA00037998"/>
    </source>
</evidence>
<keyword evidence="7 9" id="KW-0472">Membrane</keyword>
<dbReference type="PANTHER" id="PTHR11795">
    <property type="entry name" value="BRANCHED-CHAIN AMINO ACID TRANSPORT SYSTEM PERMEASE PROTEIN LIVH"/>
    <property type="match status" value="1"/>
</dbReference>
<comment type="subcellular location">
    <subcellularLocation>
        <location evidence="1">Cell inner membrane</location>
        <topology evidence="1">Multi-pass membrane protein</topology>
    </subcellularLocation>
</comment>
<feature type="transmembrane region" description="Helical" evidence="9">
    <location>
        <begin position="256"/>
        <end position="280"/>
    </location>
</feature>
<comment type="similarity">
    <text evidence="8">Belongs to the binding-protein-dependent transport system permease family. LivHM subfamily.</text>
</comment>
<accession>A0ABY2XGJ5</accession>
<feature type="transmembrane region" description="Helical" evidence="9">
    <location>
        <begin position="136"/>
        <end position="162"/>
    </location>
</feature>
<evidence type="ECO:0000313" key="10">
    <source>
        <dbReference type="EMBL" id="TMW10783.1"/>
    </source>
</evidence>
<dbReference type="CDD" id="cd06582">
    <property type="entry name" value="TM_PBP1_LivH_like"/>
    <property type="match status" value="1"/>
</dbReference>
<protein>
    <submittedName>
        <fullName evidence="10">Branched-chain amino acid ABC transporter permease</fullName>
    </submittedName>
</protein>
<name>A0ABY2XGJ5_9GAMM</name>
<dbReference type="PANTHER" id="PTHR11795:SF450">
    <property type="entry name" value="ABC TRANSPORTER PERMEASE PROTEIN"/>
    <property type="match status" value="1"/>
</dbReference>
<gene>
    <name evidence="10" type="ORF">FGS76_15830</name>
</gene>
<evidence type="ECO:0000313" key="11">
    <source>
        <dbReference type="Proteomes" id="UP000739180"/>
    </source>
</evidence>
<sequence length="294" mass="30491">MDTQLVSALISGLGMGSMYGLMALGFYITFAVSGTVNFAQGSSMMLGAVLCYTFAQTLGWPIWLAVPVALALCALYGVLVERLAVRPFVRRGSDAWLMSTVALGIVLDNVVMHTFGKEPRSLPSSLAVSPVEVGGLGLGVYPLQLIIPLVGLALAAALHLVARRTRWGSALLATSQNRDAARLMGIPISRAVAGAFALSTVLAGVAGMLIAPLANVNSDMGTLFGLKAFSVAILGGITSAWGVMIAGLLFGLAESLIIMSLGSGYTHIITFGLVIVALALRPNGLFGRAEVKKV</sequence>
<evidence type="ECO:0000256" key="4">
    <source>
        <dbReference type="ARBA" id="ARBA00022692"/>
    </source>
</evidence>
<feature type="transmembrane region" description="Helical" evidence="9">
    <location>
        <begin position="61"/>
        <end position="83"/>
    </location>
</feature>
<feature type="transmembrane region" description="Helical" evidence="9">
    <location>
        <begin position="95"/>
        <end position="116"/>
    </location>
</feature>
<proteinExistence type="inferred from homology"/>
<dbReference type="RefSeq" id="WP_138773619.1">
    <property type="nucleotide sequence ID" value="NZ_JBHSSX010000019.1"/>
</dbReference>
<organism evidence="10 11">
    <name type="scientific">Alloalcanivorax gelatiniphagus</name>
    <dbReference type="NCBI Taxonomy" id="1194167"/>
    <lineage>
        <taxon>Bacteria</taxon>
        <taxon>Pseudomonadati</taxon>
        <taxon>Pseudomonadota</taxon>
        <taxon>Gammaproteobacteria</taxon>
        <taxon>Oceanospirillales</taxon>
        <taxon>Alcanivoracaceae</taxon>
        <taxon>Alloalcanivorax</taxon>
    </lineage>
</organism>
<keyword evidence="6 9" id="KW-1133">Transmembrane helix</keyword>
<comment type="caution">
    <text evidence="10">The sequence shown here is derived from an EMBL/GenBank/DDBJ whole genome shotgun (WGS) entry which is preliminary data.</text>
</comment>
<keyword evidence="5" id="KW-0029">Amino-acid transport</keyword>
<dbReference type="InterPro" id="IPR052157">
    <property type="entry name" value="BCAA_transport_permease"/>
</dbReference>
<evidence type="ECO:0000256" key="9">
    <source>
        <dbReference type="SAM" id="Phobius"/>
    </source>
</evidence>
<keyword evidence="2" id="KW-0813">Transport</keyword>
<keyword evidence="11" id="KW-1185">Reference proteome</keyword>
<evidence type="ECO:0000256" key="1">
    <source>
        <dbReference type="ARBA" id="ARBA00004429"/>
    </source>
</evidence>
<feature type="transmembrane region" description="Helical" evidence="9">
    <location>
        <begin position="6"/>
        <end position="28"/>
    </location>
</feature>
<evidence type="ECO:0000256" key="7">
    <source>
        <dbReference type="ARBA" id="ARBA00023136"/>
    </source>
</evidence>
<dbReference type="Proteomes" id="UP000739180">
    <property type="component" value="Unassembled WGS sequence"/>
</dbReference>
<dbReference type="Pfam" id="PF02653">
    <property type="entry name" value="BPD_transp_2"/>
    <property type="match status" value="1"/>
</dbReference>
<feature type="transmembrane region" description="Helical" evidence="9">
    <location>
        <begin position="191"/>
        <end position="214"/>
    </location>
</feature>
<evidence type="ECO:0000256" key="5">
    <source>
        <dbReference type="ARBA" id="ARBA00022970"/>
    </source>
</evidence>
<evidence type="ECO:0000256" key="2">
    <source>
        <dbReference type="ARBA" id="ARBA00022448"/>
    </source>
</evidence>
<reference evidence="10 11" key="1">
    <citation type="submission" date="2019-05" db="EMBL/GenBank/DDBJ databases">
        <title>Genome of Alcanivorax gelatiniphagus, an oil degrading marine bacteria.</title>
        <authorList>
            <person name="Kwon K.K."/>
        </authorList>
    </citation>
    <scope>NUCLEOTIDE SEQUENCE [LARGE SCALE GENOMIC DNA]</scope>
    <source>
        <strain evidence="10 11">MEBiC 08158</strain>
    </source>
</reference>